<dbReference type="Proteomes" id="UP000037315">
    <property type="component" value="Unassembled WGS sequence"/>
</dbReference>
<keyword evidence="2 4" id="KW-0378">Hydrolase</keyword>
<keyword evidence="3" id="KW-0460">Magnesium</keyword>
<dbReference type="InterPro" id="IPR050792">
    <property type="entry name" value="ADP-ribosylglycohydrolase"/>
</dbReference>
<dbReference type="Pfam" id="PF03747">
    <property type="entry name" value="ADP_ribosyl_GH"/>
    <property type="match status" value="1"/>
</dbReference>
<feature type="binding site" evidence="3">
    <location>
        <position position="68"/>
    </location>
    <ligand>
        <name>Mg(2+)</name>
        <dbReference type="ChEBI" id="CHEBI:18420"/>
        <label>1</label>
    </ligand>
</feature>
<dbReference type="OrthoDB" id="9798107at2"/>
<dbReference type="Gene3D" id="1.10.4080.10">
    <property type="entry name" value="ADP-ribosylation/Crystallin J1"/>
    <property type="match status" value="1"/>
</dbReference>
<comment type="cofactor">
    <cofactor evidence="3">
        <name>Mg(2+)</name>
        <dbReference type="ChEBI" id="CHEBI:18420"/>
    </cofactor>
    <text evidence="3">Binds 2 magnesium ions per subunit.</text>
</comment>
<gene>
    <name evidence="4" type="ORF">ACH50_10335</name>
</gene>
<dbReference type="InterPro" id="IPR036705">
    <property type="entry name" value="Ribosyl_crysJ1_sf"/>
</dbReference>
<sequence length="378" mass="40530">MLTAPFSENLSDLNTLRLRFRGCLLGGAVGDALGGPVEFLSLPEITARFGAQGITDYEAAWGGKGKITDDTQMTLFTAEGLLRGWMRGAMRGIAPAFTGTTAHAYQRWLLTQGEHNRHGLLKGFSLSGWLIQQQALYSARAPGVTCLSALREMKRFGEPASNNSKGCGGVMRVAPVGLFYARNQETDAVRQAFDMGCRLAALTHGHPTGWLTGGVLAVLVFHLAQGETLHAAADSAIALLKTQPAHEDTLHAIELAQQLAQTPTPSHEAIAKLGEGWVAEEALAIAVYCALAARSFEHGVLMAVNHSGDSDSTGAIAGNLLGAMYGVTAIRTGWLENLELNSMIQEIADDLLEYKAWEISDYTFTPFTQALLKKYPGD</sequence>
<dbReference type="GO" id="GO:0046872">
    <property type="term" value="F:metal ion binding"/>
    <property type="evidence" value="ECO:0007669"/>
    <property type="project" value="UniProtKB-KW"/>
</dbReference>
<organism evidence="4 5">
    <name type="scientific">Franconibacter pulveris</name>
    <dbReference type="NCBI Taxonomy" id="435910"/>
    <lineage>
        <taxon>Bacteria</taxon>
        <taxon>Pseudomonadati</taxon>
        <taxon>Pseudomonadota</taxon>
        <taxon>Gammaproteobacteria</taxon>
        <taxon>Enterobacterales</taxon>
        <taxon>Enterobacteriaceae</taxon>
        <taxon>Franconibacter</taxon>
    </lineage>
</organism>
<dbReference type="InterPro" id="IPR005502">
    <property type="entry name" value="Ribosyl_crysJ1"/>
</dbReference>
<reference evidence="4 5" key="1">
    <citation type="submission" date="2015-06" db="EMBL/GenBank/DDBJ databases">
        <title>Genome sequencing of Cronobacter sp. strain DJ34 isolated from petroleum contaminated sludge of Duliajan Oil Fields, Assam, India.</title>
        <authorList>
            <person name="Pal S."/>
            <person name="Banerjee T.D."/>
            <person name="Roy A."/>
            <person name="Sar P."/>
            <person name="Kazy S.K."/>
        </authorList>
    </citation>
    <scope>NUCLEOTIDE SEQUENCE [LARGE SCALE GENOMIC DNA]</scope>
    <source>
        <strain evidence="4 5">DJ34</strain>
    </source>
</reference>
<dbReference type="EMBL" id="LFEJ01000014">
    <property type="protein sequence ID" value="KMV34543.1"/>
    <property type="molecule type" value="Genomic_DNA"/>
</dbReference>
<dbReference type="AlphaFoldDB" id="A0A0J8VM23"/>
<feature type="binding site" evidence="3">
    <location>
        <position position="70"/>
    </location>
    <ligand>
        <name>Mg(2+)</name>
        <dbReference type="ChEBI" id="CHEBI:18420"/>
        <label>1</label>
    </ligand>
</feature>
<proteinExistence type="inferred from homology"/>
<dbReference type="PANTHER" id="PTHR16222">
    <property type="entry name" value="ADP-RIBOSYLGLYCOHYDROLASE"/>
    <property type="match status" value="1"/>
</dbReference>
<dbReference type="PATRIC" id="fig|1656095.3.peg.1089"/>
<dbReference type="STRING" id="1121863.GCA_000621185_02378"/>
<feature type="binding site" evidence="3">
    <location>
        <position position="312"/>
    </location>
    <ligand>
        <name>Mg(2+)</name>
        <dbReference type="ChEBI" id="CHEBI:18420"/>
        <label>1</label>
    </ligand>
</feature>
<keyword evidence="5" id="KW-1185">Reference proteome</keyword>
<dbReference type="RefSeq" id="WP_048887932.1">
    <property type="nucleotide sequence ID" value="NZ_LFEJ01000014.1"/>
</dbReference>
<comment type="similarity">
    <text evidence="1">Belongs to the ADP-ribosylglycohydrolase family.</text>
</comment>
<evidence type="ECO:0000256" key="3">
    <source>
        <dbReference type="PIRSR" id="PIRSR605502-1"/>
    </source>
</evidence>
<evidence type="ECO:0000313" key="5">
    <source>
        <dbReference type="Proteomes" id="UP000037315"/>
    </source>
</evidence>
<evidence type="ECO:0000256" key="1">
    <source>
        <dbReference type="ARBA" id="ARBA00010702"/>
    </source>
</evidence>
<accession>A0A0J8VM23</accession>
<comment type="caution">
    <text evidence="4">The sequence shown here is derived from an EMBL/GenBank/DDBJ whole genome shotgun (WGS) entry which is preliminary data.</text>
</comment>
<evidence type="ECO:0000256" key="2">
    <source>
        <dbReference type="ARBA" id="ARBA00022801"/>
    </source>
</evidence>
<protein>
    <submittedName>
        <fullName evidence="4">ADP-ribosylglycohydrolase</fullName>
    </submittedName>
</protein>
<feature type="binding site" evidence="3">
    <location>
        <position position="69"/>
    </location>
    <ligand>
        <name>Mg(2+)</name>
        <dbReference type="ChEBI" id="CHEBI:18420"/>
        <label>1</label>
    </ligand>
</feature>
<dbReference type="PANTHER" id="PTHR16222:SF24">
    <property type="entry name" value="ADP-RIBOSYLHYDROLASE ARH3"/>
    <property type="match status" value="1"/>
</dbReference>
<feature type="binding site" evidence="3">
    <location>
        <position position="311"/>
    </location>
    <ligand>
        <name>Mg(2+)</name>
        <dbReference type="ChEBI" id="CHEBI:18420"/>
        <label>1</label>
    </ligand>
</feature>
<dbReference type="GO" id="GO:0016787">
    <property type="term" value="F:hydrolase activity"/>
    <property type="evidence" value="ECO:0007669"/>
    <property type="project" value="UniProtKB-KW"/>
</dbReference>
<dbReference type="SUPFAM" id="SSF101478">
    <property type="entry name" value="ADP-ribosylglycohydrolase"/>
    <property type="match status" value="1"/>
</dbReference>
<name>A0A0J8VM23_9ENTR</name>
<feature type="binding site" evidence="3">
    <location>
        <position position="309"/>
    </location>
    <ligand>
        <name>Mg(2+)</name>
        <dbReference type="ChEBI" id="CHEBI:18420"/>
        <label>1</label>
    </ligand>
</feature>
<evidence type="ECO:0000313" key="4">
    <source>
        <dbReference type="EMBL" id="KMV34543.1"/>
    </source>
</evidence>
<keyword evidence="3" id="KW-0479">Metal-binding</keyword>